<evidence type="ECO:0000313" key="3">
    <source>
        <dbReference type="Proteomes" id="UP001341840"/>
    </source>
</evidence>
<evidence type="ECO:0000313" key="2">
    <source>
        <dbReference type="EMBL" id="MED6200628.1"/>
    </source>
</evidence>
<feature type="compositionally biased region" description="Basic and acidic residues" evidence="1">
    <location>
        <begin position="43"/>
        <end position="53"/>
    </location>
</feature>
<feature type="compositionally biased region" description="Basic and acidic residues" evidence="1">
    <location>
        <begin position="190"/>
        <end position="199"/>
    </location>
</feature>
<dbReference type="Proteomes" id="UP001341840">
    <property type="component" value="Unassembled WGS sequence"/>
</dbReference>
<comment type="caution">
    <text evidence="2">The sequence shown here is derived from an EMBL/GenBank/DDBJ whole genome shotgun (WGS) entry which is preliminary data.</text>
</comment>
<sequence length="214" mass="24043">MGGTTSPGFIKQYPVPQQQPHGEGTSQQTMQQIQEVVPMQGEGKVEYQEDSTKKSFSVTQEPNLQQRNKAPQENQNDDDKAKQPMPIKELVKQAFKNNADEKGRKIIQRKTATAPYIVEVTGEDEDMVENKPEQTIEGMWEMELAKTISNSLRIKRKRSEAAQLCIAGNKNRTTNLAEEDSANKRMREDFATDMAKEAGDNLLASAPNRSSNKE</sequence>
<gene>
    <name evidence="2" type="ORF">PIB30_087082</name>
</gene>
<evidence type="ECO:0000256" key="1">
    <source>
        <dbReference type="SAM" id="MobiDB-lite"/>
    </source>
</evidence>
<dbReference type="EMBL" id="JASCZI010212967">
    <property type="protein sequence ID" value="MED6200628.1"/>
    <property type="molecule type" value="Genomic_DNA"/>
</dbReference>
<feature type="region of interest" description="Disordered" evidence="1">
    <location>
        <begin position="190"/>
        <end position="214"/>
    </location>
</feature>
<keyword evidence="3" id="KW-1185">Reference proteome</keyword>
<accession>A0ABU6XVP5</accession>
<feature type="compositionally biased region" description="Polar residues" evidence="1">
    <location>
        <begin position="15"/>
        <end position="34"/>
    </location>
</feature>
<feature type="compositionally biased region" description="Polar residues" evidence="1">
    <location>
        <begin position="54"/>
        <end position="74"/>
    </location>
</feature>
<feature type="region of interest" description="Disordered" evidence="1">
    <location>
        <begin position="1"/>
        <end position="86"/>
    </location>
</feature>
<proteinExistence type="predicted"/>
<protein>
    <submittedName>
        <fullName evidence="2">Uncharacterized protein</fullName>
    </submittedName>
</protein>
<name>A0ABU6XVP5_9FABA</name>
<reference evidence="2 3" key="1">
    <citation type="journal article" date="2023" name="Plants (Basel)">
        <title>Bridging the Gap: Combining Genomics and Transcriptomics Approaches to Understand Stylosanthes scabra, an Orphan Legume from the Brazilian Caatinga.</title>
        <authorList>
            <person name="Ferreira-Neto J.R.C."/>
            <person name="da Silva M.D."/>
            <person name="Binneck E."/>
            <person name="de Melo N.F."/>
            <person name="da Silva R.H."/>
            <person name="de Melo A.L.T.M."/>
            <person name="Pandolfi V."/>
            <person name="Bustamante F.O."/>
            <person name="Brasileiro-Vidal A.C."/>
            <person name="Benko-Iseppon A.M."/>
        </authorList>
    </citation>
    <scope>NUCLEOTIDE SEQUENCE [LARGE SCALE GENOMIC DNA]</scope>
    <source>
        <tissue evidence="2">Leaves</tissue>
    </source>
</reference>
<organism evidence="2 3">
    <name type="scientific">Stylosanthes scabra</name>
    <dbReference type="NCBI Taxonomy" id="79078"/>
    <lineage>
        <taxon>Eukaryota</taxon>
        <taxon>Viridiplantae</taxon>
        <taxon>Streptophyta</taxon>
        <taxon>Embryophyta</taxon>
        <taxon>Tracheophyta</taxon>
        <taxon>Spermatophyta</taxon>
        <taxon>Magnoliopsida</taxon>
        <taxon>eudicotyledons</taxon>
        <taxon>Gunneridae</taxon>
        <taxon>Pentapetalae</taxon>
        <taxon>rosids</taxon>
        <taxon>fabids</taxon>
        <taxon>Fabales</taxon>
        <taxon>Fabaceae</taxon>
        <taxon>Papilionoideae</taxon>
        <taxon>50 kb inversion clade</taxon>
        <taxon>dalbergioids sensu lato</taxon>
        <taxon>Dalbergieae</taxon>
        <taxon>Pterocarpus clade</taxon>
        <taxon>Stylosanthes</taxon>
    </lineage>
</organism>